<feature type="compositionally biased region" description="Polar residues" evidence="1">
    <location>
        <begin position="280"/>
        <end position="298"/>
    </location>
</feature>
<accession>A0A1S4FPA9</accession>
<organism evidence="2 3">
    <name type="scientific">Aedes aegypti</name>
    <name type="common">Yellowfever mosquito</name>
    <name type="synonym">Culex aegypti</name>
    <dbReference type="NCBI Taxonomy" id="7159"/>
    <lineage>
        <taxon>Eukaryota</taxon>
        <taxon>Metazoa</taxon>
        <taxon>Ecdysozoa</taxon>
        <taxon>Arthropoda</taxon>
        <taxon>Hexapoda</taxon>
        <taxon>Insecta</taxon>
        <taxon>Pterygota</taxon>
        <taxon>Neoptera</taxon>
        <taxon>Endopterygota</taxon>
        <taxon>Diptera</taxon>
        <taxon>Nematocera</taxon>
        <taxon>Culicoidea</taxon>
        <taxon>Culicidae</taxon>
        <taxon>Culicinae</taxon>
        <taxon>Aedini</taxon>
        <taxon>Aedes</taxon>
        <taxon>Stegomyia</taxon>
    </lineage>
</organism>
<dbReference type="OrthoDB" id="6484979at2759"/>
<dbReference type="GO" id="GO:0005829">
    <property type="term" value="C:cytosol"/>
    <property type="evidence" value="ECO:0007669"/>
    <property type="project" value="TreeGrafter"/>
</dbReference>
<feature type="compositionally biased region" description="Low complexity" evidence="1">
    <location>
        <begin position="427"/>
        <end position="443"/>
    </location>
</feature>
<dbReference type="HOGENOM" id="CLU_553447_0_0_1"/>
<evidence type="ECO:0000256" key="1">
    <source>
        <dbReference type="SAM" id="MobiDB-lite"/>
    </source>
</evidence>
<dbReference type="GO" id="GO:0006446">
    <property type="term" value="P:regulation of translational initiation"/>
    <property type="evidence" value="ECO:0007669"/>
    <property type="project" value="TreeGrafter"/>
</dbReference>
<dbReference type="OMA" id="QEINRIC"/>
<dbReference type="AlphaFoldDB" id="A0A1S4FPA9"/>
<proteinExistence type="predicted"/>
<feature type="compositionally biased region" description="Basic and acidic residues" evidence="1">
    <location>
        <begin position="303"/>
        <end position="312"/>
    </location>
</feature>
<dbReference type="PANTHER" id="PTHR23254">
    <property type="entry name" value="EIF4G DOMAIN PROTEIN"/>
    <property type="match status" value="1"/>
</dbReference>
<feature type="compositionally biased region" description="Low complexity" evidence="1">
    <location>
        <begin position="334"/>
        <end position="352"/>
    </location>
</feature>
<dbReference type="InterPro" id="IPR051367">
    <property type="entry name" value="mRNA_TranslReg/HistoneTransl"/>
</dbReference>
<feature type="compositionally biased region" description="Polar residues" evidence="1">
    <location>
        <begin position="415"/>
        <end position="425"/>
    </location>
</feature>
<feature type="compositionally biased region" description="Polar residues" evidence="1">
    <location>
        <begin position="396"/>
        <end position="406"/>
    </location>
</feature>
<feature type="region of interest" description="Disordered" evidence="1">
    <location>
        <begin position="261"/>
        <end position="461"/>
    </location>
</feature>
<reference evidence="2" key="3">
    <citation type="submission" date="2012-09" db="EMBL/GenBank/DDBJ databases">
        <authorList>
            <consortium name="VectorBase"/>
        </authorList>
    </citation>
    <scope>NUCLEOTIDE SEQUENCE</scope>
    <source>
        <strain evidence="2">Liverpool</strain>
    </source>
</reference>
<dbReference type="Proteomes" id="UP000682892">
    <property type="component" value="Chromosome 2"/>
</dbReference>
<evidence type="ECO:0000313" key="2">
    <source>
        <dbReference type="EMBL" id="EAT38108.1"/>
    </source>
</evidence>
<feature type="compositionally biased region" description="Basic and acidic residues" evidence="1">
    <location>
        <begin position="270"/>
        <end position="279"/>
    </location>
</feature>
<sequence length="493" mass="55619">MEQQQSPVAVASAAVMDNAAKFAELEREIRRMDMDSETIALTYHLRKFAELFQSYIVDDQSLSEFFIYLNRLALDDSKFAINMATVFASRQLDDLVIKETKLRNAMLTILQENFRAIDELKREGVTRFYNSVTLLGEYYNRKRFVNGKRILILGQSLLLLLTTELEKEIKRCEETSGYTIDPDFAKLILSQITLNGGEAKLEHRQEIDDLNYSIRKCLINVSNMLPRTKAYLLMALDLFYTNFNLSSTLLEKLYGKHLFEPDEDTSAKQPQDKVEKKTESSVPNQPAPQTKSSDNSSKPAPKKTPEKTDSAKKQVTKSVNSAKPRKKEVKPEVVKTTPTTKSPITSPKKPSTNATRKPAAWNQTPPKKDQRAKPAPVPKTPPHKRNLNERLKAVTPEQTSPKNQVPSPKPMKTPENPSVLKQNCKPSPKSSVSPGQNSSSPGSAVNMKLSIPSPRNHEDNVENLAWDDLTLEDESPQKLHPHTKSFLTFLAQK</sequence>
<dbReference type="GO" id="GO:0008494">
    <property type="term" value="F:translation activator activity"/>
    <property type="evidence" value="ECO:0007669"/>
    <property type="project" value="TreeGrafter"/>
</dbReference>
<evidence type="ECO:0000313" key="3">
    <source>
        <dbReference type="Proteomes" id="UP000682892"/>
    </source>
</evidence>
<protein>
    <submittedName>
        <fullName evidence="2">AAEL009971-PA</fullName>
    </submittedName>
</protein>
<dbReference type="EMBL" id="CH477627">
    <property type="protein sequence ID" value="EAT38108.1"/>
    <property type="molecule type" value="Genomic_DNA"/>
</dbReference>
<reference evidence="2" key="2">
    <citation type="journal article" date="2007" name="Science">
        <title>Genome sequence of Aedes aegypti, a major arbovirus vector.</title>
        <authorList>
            <person name="Nene V."/>
            <person name="Wortman J.R."/>
            <person name="Lawson D."/>
            <person name="Haas B."/>
            <person name="Kodira C."/>
            <person name="Tu Z.J."/>
            <person name="Loftus B."/>
            <person name="Xi Z."/>
            <person name="Megy K."/>
            <person name="Grabherr M."/>
            <person name="Ren Q."/>
            <person name="Zdobnov E.M."/>
            <person name="Lobo N.F."/>
            <person name="Campbell K.S."/>
            <person name="Brown S.E."/>
            <person name="Bonaldo M.F."/>
            <person name="Zhu J."/>
            <person name="Sinkins S.P."/>
            <person name="Hogenkamp D.G."/>
            <person name="Amedeo P."/>
            <person name="Arensburger P."/>
            <person name="Atkinson P.W."/>
            <person name="Bidwell S."/>
            <person name="Biedler J."/>
            <person name="Birney E."/>
            <person name="Bruggner R.V."/>
            <person name="Costas J."/>
            <person name="Coy M.R."/>
            <person name="Crabtree J."/>
            <person name="Crawford M."/>
            <person name="Debruyn B."/>
            <person name="Decaprio D."/>
            <person name="Eiglmeier K."/>
            <person name="Eisenstadt E."/>
            <person name="El-Dorry H."/>
            <person name="Gelbart W.M."/>
            <person name="Gomes S.L."/>
            <person name="Hammond M."/>
            <person name="Hannick L.I."/>
            <person name="Hogan J.R."/>
            <person name="Holmes M.H."/>
            <person name="Jaffe D."/>
            <person name="Johnston J.S."/>
            <person name="Kennedy R.C."/>
            <person name="Koo H."/>
            <person name="Kravitz S."/>
            <person name="Kriventseva E.V."/>
            <person name="Kulp D."/>
            <person name="Labutti K."/>
            <person name="Lee E."/>
            <person name="Li S."/>
            <person name="Lovin D.D."/>
            <person name="Mao C."/>
            <person name="Mauceli E."/>
            <person name="Menck C.F."/>
            <person name="Miller J.R."/>
            <person name="Montgomery P."/>
            <person name="Mori A."/>
            <person name="Nascimento A.L."/>
            <person name="Naveira H.F."/>
            <person name="Nusbaum C."/>
            <person name="O'leary S."/>
            <person name="Orvis J."/>
            <person name="Pertea M."/>
            <person name="Quesneville H."/>
            <person name="Reidenbach K.R."/>
            <person name="Rogers Y.H."/>
            <person name="Roth C.W."/>
            <person name="Schneider J.R."/>
            <person name="Schatz M."/>
            <person name="Shumway M."/>
            <person name="Stanke M."/>
            <person name="Stinson E.O."/>
            <person name="Tubio J.M."/>
            <person name="Vanzee J.P."/>
            <person name="Verjovski-Almeida S."/>
            <person name="Werner D."/>
            <person name="White O."/>
            <person name="Wyder S."/>
            <person name="Zeng Q."/>
            <person name="Zhao Q."/>
            <person name="Zhao Y."/>
            <person name="Hill C.A."/>
            <person name="Raikhel A.S."/>
            <person name="Soares M.B."/>
            <person name="Knudson D.L."/>
            <person name="Lee N.H."/>
            <person name="Galagan J."/>
            <person name="Salzberg S.L."/>
            <person name="Paulsen I.T."/>
            <person name="Dimopoulos G."/>
            <person name="Collins F.H."/>
            <person name="Birren B."/>
            <person name="Fraser-Liggett C.M."/>
            <person name="Severson D.W."/>
        </authorList>
    </citation>
    <scope>NUCLEOTIDE SEQUENCE [LARGE SCALE GENOMIC DNA]</scope>
    <source>
        <strain evidence="2">Liverpool</strain>
    </source>
</reference>
<dbReference type="PANTHER" id="PTHR23254:SF18">
    <property type="entry name" value="RE28271P"/>
    <property type="match status" value="1"/>
</dbReference>
<name>A0A1S4FPA9_AEDAE</name>
<dbReference type="Gene3D" id="1.25.40.180">
    <property type="match status" value="1"/>
</dbReference>
<gene>
    <name evidence="2" type="ORF">AaeL_AAEL009971</name>
</gene>
<dbReference type="KEGG" id="aag:5572693"/>
<reference evidence="2" key="1">
    <citation type="submission" date="2005-10" db="EMBL/GenBank/DDBJ databases">
        <authorList>
            <person name="Loftus B.J."/>
            <person name="Nene V.M."/>
            <person name="Hannick L.I."/>
            <person name="Bidwell S."/>
            <person name="Haas B."/>
            <person name="Amedeo P."/>
            <person name="Orvis J."/>
            <person name="Wortman J.R."/>
            <person name="White O.R."/>
            <person name="Salzberg S."/>
            <person name="Shumway M."/>
            <person name="Koo H."/>
            <person name="Zhao Y."/>
            <person name="Holmes M."/>
            <person name="Miller J."/>
            <person name="Schatz M."/>
            <person name="Pop M."/>
            <person name="Pai G."/>
            <person name="Utterback T."/>
            <person name="Rogers Y.-H."/>
            <person name="Kravitz S."/>
            <person name="Fraser C.M."/>
        </authorList>
    </citation>
    <scope>NUCLEOTIDE SEQUENCE</scope>
    <source>
        <strain evidence="2">Liverpool</strain>
    </source>
</reference>